<evidence type="ECO:0000259" key="1">
    <source>
        <dbReference type="Pfam" id="PF06283"/>
    </source>
</evidence>
<dbReference type="EMBL" id="JAERRB010000007">
    <property type="protein sequence ID" value="MBL0743692.1"/>
    <property type="molecule type" value="Genomic_DNA"/>
</dbReference>
<evidence type="ECO:0000313" key="2">
    <source>
        <dbReference type="EMBL" id="MBL0743692.1"/>
    </source>
</evidence>
<protein>
    <submittedName>
        <fullName evidence="2">ThuA domain-containing protein</fullName>
    </submittedName>
</protein>
<dbReference type="PANTHER" id="PTHR40469:SF2">
    <property type="entry name" value="GALACTOSE-BINDING DOMAIN-LIKE SUPERFAMILY PROTEIN"/>
    <property type="match status" value="1"/>
</dbReference>
<proteinExistence type="predicted"/>
<reference evidence="2 3" key="1">
    <citation type="submission" date="2021-01" db="EMBL/GenBank/DDBJ databases">
        <title>Chryseolinea sp. Jin1 Genome sequencing and assembly.</title>
        <authorList>
            <person name="Kim I."/>
        </authorList>
    </citation>
    <scope>NUCLEOTIDE SEQUENCE [LARGE SCALE GENOMIC DNA]</scope>
    <source>
        <strain evidence="2 3">Jin1</strain>
    </source>
</reference>
<sequence>MKPLLTRRLFAVFVLLVTTTGLLSVATAFKPKPAFRVLAMLSGHEDHIKMMTAAKPFLKKIADKNNFAIDITADTSVLNDANLNQYQVIVQLQLAPFDMTRAQQDATEKFIRQGKGWVGIHAAGLTGKSFLKPGTHYWQWFEELMGDVVYSPHPAFQKGTVVVEDRSHPVTKNLPEKFDVSDEWYEFDKSPRTNVHVLATADEATYTQTKPMGDHPIIWTNPHYHRAVYIGIGHDASLCSNVNFEKLVSNAIVWASEVR</sequence>
<comment type="caution">
    <text evidence="2">The sequence shown here is derived from an EMBL/GenBank/DDBJ whole genome shotgun (WGS) entry which is preliminary data.</text>
</comment>
<feature type="domain" description="ThuA-like" evidence="1">
    <location>
        <begin position="48"/>
        <end position="255"/>
    </location>
</feature>
<accession>A0ABS1KYB3</accession>
<keyword evidence="3" id="KW-1185">Reference proteome</keyword>
<dbReference type="Pfam" id="PF06283">
    <property type="entry name" value="ThuA"/>
    <property type="match status" value="1"/>
</dbReference>
<organism evidence="2 3">
    <name type="scientific">Chryseolinea lacunae</name>
    <dbReference type="NCBI Taxonomy" id="2801331"/>
    <lineage>
        <taxon>Bacteria</taxon>
        <taxon>Pseudomonadati</taxon>
        <taxon>Bacteroidota</taxon>
        <taxon>Cytophagia</taxon>
        <taxon>Cytophagales</taxon>
        <taxon>Fulvivirgaceae</taxon>
        <taxon>Chryseolinea</taxon>
    </lineage>
</organism>
<dbReference type="Proteomes" id="UP000613030">
    <property type="component" value="Unassembled WGS sequence"/>
</dbReference>
<dbReference type="PANTHER" id="PTHR40469">
    <property type="entry name" value="SECRETED GLYCOSYL HYDROLASE"/>
    <property type="match status" value="1"/>
</dbReference>
<dbReference type="InterPro" id="IPR029062">
    <property type="entry name" value="Class_I_gatase-like"/>
</dbReference>
<dbReference type="Gene3D" id="3.40.50.880">
    <property type="match status" value="1"/>
</dbReference>
<dbReference type="InterPro" id="IPR029010">
    <property type="entry name" value="ThuA-like"/>
</dbReference>
<gene>
    <name evidence="2" type="ORF">JI741_20850</name>
</gene>
<dbReference type="RefSeq" id="WP_202013056.1">
    <property type="nucleotide sequence ID" value="NZ_JAERRB010000007.1"/>
</dbReference>
<name>A0ABS1KYB3_9BACT</name>
<dbReference type="SUPFAM" id="SSF52317">
    <property type="entry name" value="Class I glutamine amidotransferase-like"/>
    <property type="match status" value="1"/>
</dbReference>
<evidence type="ECO:0000313" key="3">
    <source>
        <dbReference type="Proteomes" id="UP000613030"/>
    </source>
</evidence>